<dbReference type="PANTHER" id="PTHR47529:SF1">
    <property type="entry name" value="PERIPLASMIC CHAPERONE PPID"/>
    <property type="match status" value="1"/>
</dbReference>
<evidence type="ECO:0000313" key="14">
    <source>
        <dbReference type="EMBL" id="RZO02782.1"/>
    </source>
</evidence>
<protein>
    <recommendedName>
        <fullName evidence="9">Periplasmic chaperone PpiD</fullName>
    </recommendedName>
    <alternativeName>
        <fullName evidence="10">Periplasmic folding chaperone</fullName>
    </alternativeName>
</protein>
<dbReference type="Proteomes" id="UP000318148">
    <property type="component" value="Unassembled WGS sequence"/>
</dbReference>
<evidence type="ECO:0000313" key="15">
    <source>
        <dbReference type="Proteomes" id="UP000318148"/>
    </source>
</evidence>
<dbReference type="SUPFAM" id="SSF54534">
    <property type="entry name" value="FKBP-like"/>
    <property type="match status" value="1"/>
</dbReference>
<keyword evidence="6 12" id="KW-0472">Membrane</keyword>
<keyword evidence="2" id="KW-1003">Cell membrane</keyword>
<dbReference type="Pfam" id="PF00639">
    <property type="entry name" value="Rotamase"/>
    <property type="match status" value="1"/>
</dbReference>
<dbReference type="GO" id="GO:0003755">
    <property type="term" value="F:peptidyl-prolyl cis-trans isomerase activity"/>
    <property type="evidence" value="ECO:0007669"/>
    <property type="project" value="UniProtKB-KW"/>
</dbReference>
<dbReference type="InterPro" id="IPR046357">
    <property type="entry name" value="PPIase_dom_sf"/>
</dbReference>
<evidence type="ECO:0000256" key="1">
    <source>
        <dbReference type="ARBA" id="ARBA00004382"/>
    </source>
</evidence>
<comment type="caution">
    <text evidence="14">The sequence shown here is derived from an EMBL/GenBank/DDBJ whole genome shotgun (WGS) entry which is preliminary data.</text>
</comment>
<evidence type="ECO:0000256" key="8">
    <source>
        <dbReference type="ARBA" id="ARBA00038408"/>
    </source>
</evidence>
<evidence type="ECO:0000256" key="6">
    <source>
        <dbReference type="ARBA" id="ARBA00023136"/>
    </source>
</evidence>
<organism evidence="14 15">
    <name type="scientific">SAR92 clade bacterium</name>
    <dbReference type="NCBI Taxonomy" id="2315479"/>
    <lineage>
        <taxon>Bacteria</taxon>
        <taxon>Pseudomonadati</taxon>
        <taxon>Pseudomonadota</taxon>
        <taxon>Gammaproteobacteria</taxon>
        <taxon>Cellvibrionales</taxon>
        <taxon>Porticoccaceae</taxon>
        <taxon>SAR92 clade</taxon>
    </lineage>
</organism>
<name>A0A520LJM7_9GAMM</name>
<dbReference type="PANTHER" id="PTHR47529">
    <property type="entry name" value="PEPTIDYL-PROLYL CIS-TRANS ISOMERASE D"/>
    <property type="match status" value="1"/>
</dbReference>
<evidence type="ECO:0000259" key="13">
    <source>
        <dbReference type="PROSITE" id="PS50198"/>
    </source>
</evidence>
<comment type="subcellular location">
    <subcellularLocation>
        <location evidence="1">Cell inner membrane</location>
        <topology evidence="1">Single-pass type II membrane protein</topology>
        <orientation evidence="1">Periplasmic side</orientation>
    </subcellularLocation>
</comment>
<keyword evidence="7" id="KW-0143">Chaperone</keyword>
<keyword evidence="3" id="KW-0997">Cell inner membrane</keyword>
<evidence type="ECO:0000256" key="12">
    <source>
        <dbReference type="SAM" id="Phobius"/>
    </source>
</evidence>
<evidence type="ECO:0000256" key="5">
    <source>
        <dbReference type="ARBA" id="ARBA00022989"/>
    </source>
</evidence>
<dbReference type="EMBL" id="SHBO01000072">
    <property type="protein sequence ID" value="RZO02782.1"/>
    <property type="molecule type" value="Genomic_DNA"/>
</dbReference>
<keyword evidence="5 12" id="KW-1133">Transmembrane helix</keyword>
<evidence type="ECO:0000256" key="9">
    <source>
        <dbReference type="ARBA" id="ARBA00040743"/>
    </source>
</evidence>
<keyword evidence="11" id="KW-0697">Rotamase</keyword>
<dbReference type="Pfam" id="PF13624">
    <property type="entry name" value="SurA_N_3"/>
    <property type="match status" value="1"/>
</dbReference>
<dbReference type="GO" id="GO:0005886">
    <property type="term" value="C:plasma membrane"/>
    <property type="evidence" value="ECO:0007669"/>
    <property type="project" value="UniProtKB-SubCell"/>
</dbReference>
<dbReference type="InterPro" id="IPR052029">
    <property type="entry name" value="PpiD_chaperone"/>
</dbReference>
<feature type="transmembrane region" description="Helical" evidence="12">
    <location>
        <begin position="12"/>
        <end position="34"/>
    </location>
</feature>
<evidence type="ECO:0000256" key="4">
    <source>
        <dbReference type="ARBA" id="ARBA00022692"/>
    </source>
</evidence>
<reference evidence="14 15" key="1">
    <citation type="submission" date="2019-02" db="EMBL/GenBank/DDBJ databases">
        <title>Prokaryotic population dynamics and viral predation in marine succession experiment using metagenomics: the confinement effect.</title>
        <authorList>
            <person name="Haro-Moreno J.M."/>
            <person name="Rodriguez-Valera F."/>
            <person name="Lopez-Perez M."/>
        </authorList>
    </citation>
    <scope>NUCLEOTIDE SEQUENCE [LARGE SCALE GENOMIC DNA]</scope>
    <source>
        <strain evidence="14">MED-G169</strain>
    </source>
</reference>
<evidence type="ECO:0000256" key="10">
    <source>
        <dbReference type="ARBA" id="ARBA00042775"/>
    </source>
</evidence>
<evidence type="ECO:0000256" key="2">
    <source>
        <dbReference type="ARBA" id="ARBA00022475"/>
    </source>
</evidence>
<sequence>MLDSFRSNMKGVALAITILIAVVFILSGTGTMFLTNSIDGAVAEVGEVEISEFDVLRSISNQKQQILEQNPEIDSSLLDDDLLRPSALERLIRREVLVQTAAMKGLRMSDSSINGEILAIDGFQTDGKFDQDRYKFALQNQGYTHASFKQMLNNDLIVQQLISGISDTAFVTEFEDRALSRVSEQKRDYYYLTIPSDQTRSSITISEDDIETFYGNNLSNFVTEPMVKIDYIELSPELLADKDAVTDDMIRQRFEMERDSLEFAESRRVSHILITESNPALIKEIQEKLELSIPFEDLVTEYSEDFGSASIGGDLGFTSGDTFPENFEDAVKVLEIDQISDPILTEAGTHFIKLTDIQRNDLVFEDERDRILQELSGELISDVFIEKLEILKELSFNAQSLNEVAEDMELEMKTTDFFARSGGNGIASNGQVIDIAFSDDVLNNGYASEVIELETDSYVVLKLNEFADAQQKVIADVKDDISVQLTDSRLEELMIERSNQLLELVKAGETIEAVAKQEDLDWQVVLSAGRRVTDQNPEINSEVFRMQNPDSTPEIDFFVTQSGDYVLVSLTSVVAGDYELIDDSIKSGIASANLSINQNLELLSFEEASRSKLAIAQ</sequence>
<feature type="domain" description="PpiC" evidence="13">
    <location>
        <begin position="264"/>
        <end position="356"/>
    </location>
</feature>
<dbReference type="AlphaFoldDB" id="A0A520LJM7"/>
<dbReference type="InterPro" id="IPR027304">
    <property type="entry name" value="Trigger_fact/SurA_dom_sf"/>
</dbReference>
<dbReference type="Gene3D" id="1.10.4030.10">
    <property type="entry name" value="Porin chaperone SurA, peptide-binding domain"/>
    <property type="match status" value="1"/>
</dbReference>
<dbReference type="InterPro" id="IPR000297">
    <property type="entry name" value="PPIase_PpiC"/>
</dbReference>
<evidence type="ECO:0000256" key="3">
    <source>
        <dbReference type="ARBA" id="ARBA00022519"/>
    </source>
</evidence>
<accession>A0A520LJM7</accession>
<evidence type="ECO:0000256" key="7">
    <source>
        <dbReference type="ARBA" id="ARBA00023186"/>
    </source>
</evidence>
<evidence type="ECO:0000256" key="11">
    <source>
        <dbReference type="PROSITE-ProRule" id="PRU00278"/>
    </source>
</evidence>
<dbReference type="SUPFAM" id="SSF109998">
    <property type="entry name" value="Triger factor/SurA peptide-binding domain-like"/>
    <property type="match status" value="1"/>
</dbReference>
<comment type="similarity">
    <text evidence="8">Belongs to the PpiD chaperone family.</text>
</comment>
<proteinExistence type="inferred from homology"/>
<dbReference type="PROSITE" id="PS50198">
    <property type="entry name" value="PPIC_PPIASE_2"/>
    <property type="match status" value="1"/>
</dbReference>
<dbReference type="Gene3D" id="3.10.50.40">
    <property type="match status" value="1"/>
</dbReference>
<keyword evidence="11" id="KW-0413">Isomerase</keyword>
<keyword evidence="4 12" id="KW-0812">Transmembrane</keyword>
<gene>
    <name evidence="14" type="ORF">EVB02_04385</name>
</gene>